<comment type="caution">
    <text evidence="2">The sequence shown here is derived from an EMBL/GenBank/DDBJ whole genome shotgun (WGS) entry which is preliminary data.</text>
</comment>
<evidence type="ECO:0000313" key="2">
    <source>
        <dbReference type="EMBL" id="TEB29972.1"/>
    </source>
</evidence>
<keyword evidence="3" id="KW-1185">Reference proteome</keyword>
<feature type="region of interest" description="Disordered" evidence="1">
    <location>
        <begin position="1"/>
        <end position="39"/>
    </location>
</feature>
<reference evidence="2 3" key="1">
    <citation type="journal article" date="2019" name="Nat. Ecol. Evol.">
        <title>Megaphylogeny resolves global patterns of mushroom evolution.</title>
        <authorList>
            <person name="Varga T."/>
            <person name="Krizsan K."/>
            <person name="Foldi C."/>
            <person name="Dima B."/>
            <person name="Sanchez-Garcia M."/>
            <person name="Sanchez-Ramirez S."/>
            <person name="Szollosi G.J."/>
            <person name="Szarkandi J.G."/>
            <person name="Papp V."/>
            <person name="Albert L."/>
            <person name="Andreopoulos W."/>
            <person name="Angelini C."/>
            <person name="Antonin V."/>
            <person name="Barry K.W."/>
            <person name="Bougher N.L."/>
            <person name="Buchanan P."/>
            <person name="Buyck B."/>
            <person name="Bense V."/>
            <person name="Catcheside P."/>
            <person name="Chovatia M."/>
            <person name="Cooper J."/>
            <person name="Damon W."/>
            <person name="Desjardin D."/>
            <person name="Finy P."/>
            <person name="Geml J."/>
            <person name="Haridas S."/>
            <person name="Hughes K."/>
            <person name="Justo A."/>
            <person name="Karasinski D."/>
            <person name="Kautmanova I."/>
            <person name="Kiss B."/>
            <person name="Kocsube S."/>
            <person name="Kotiranta H."/>
            <person name="LaButti K.M."/>
            <person name="Lechner B.E."/>
            <person name="Liimatainen K."/>
            <person name="Lipzen A."/>
            <person name="Lukacs Z."/>
            <person name="Mihaltcheva S."/>
            <person name="Morgado L.N."/>
            <person name="Niskanen T."/>
            <person name="Noordeloos M.E."/>
            <person name="Ohm R.A."/>
            <person name="Ortiz-Santana B."/>
            <person name="Ovrebo C."/>
            <person name="Racz N."/>
            <person name="Riley R."/>
            <person name="Savchenko A."/>
            <person name="Shiryaev A."/>
            <person name="Soop K."/>
            <person name="Spirin V."/>
            <person name="Szebenyi C."/>
            <person name="Tomsovsky M."/>
            <person name="Tulloss R.E."/>
            <person name="Uehling J."/>
            <person name="Grigoriev I.V."/>
            <person name="Vagvolgyi C."/>
            <person name="Papp T."/>
            <person name="Martin F.M."/>
            <person name="Miettinen O."/>
            <person name="Hibbett D.S."/>
            <person name="Nagy L.G."/>
        </authorList>
    </citation>
    <scope>NUCLEOTIDE SEQUENCE [LARGE SCALE GENOMIC DNA]</scope>
    <source>
        <strain evidence="2 3">FP101781</strain>
    </source>
</reference>
<dbReference type="EMBL" id="QPFP01000025">
    <property type="protein sequence ID" value="TEB29972.1"/>
    <property type="molecule type" value="Genomic_DNA"/>
</dbReference>
<sequence>MNPSGMLKLQPGQAESPDAQILNSSLPKTGLSDQGRRGCKGTLSQRFARVHKEFISMAGEPHEVIYCSFRRRRRRVHR</sequence>
<evidence type="ECO:0000313" key="3">
    <source>
        <dbReference type="Proteomes" id="UP000298030"/>
    </source>
</evidence>
<protein>
    <submittedName>
        <fullName evidence="2">Uncharacterized protein</fullName>
    </submittedName>
</protein>
<name>A0A4Y7T8N9_COPMI</name>
<evidence type="ECO:0000256" key="1">
    <source>
        <dbReference type="SAM" id="MobiDB-lite"/>
    </source>
</evidence>
<dbReference type="AlphaFoldDB" id="A0A4Y7T8N9"/>
<accession>A0A4Y7T8N9</accession>
<organism evidence="2 3">
    <name type="scientific">Coprinellus micaceus</name>
    <name type="common">Glistening ink-cap mushroom</name>
    <name type="synonym">Coprinus micaceus</name>
    <dbReference type="NCBI Taxonomy" id="71717"/>
    <lineage>
        <taxon>Eukaryota</taxon>
        <taxon>Fungi</taxon>
        <taxon>Dikarya</taxon>
        <taxon>Basidiomycota</taxon>
        <taxon>Agaricomycotina</taxon>
        <taxon>Agaricomycetes</taxon>
        <taxon>Agaricomycetidae</taxon>
        <taxon>Agaricales</taxon>
        <taxon>Agaricineae</taxon>
        <taxon>Psathyrellaceae</taxon>
        <taxon>Coprinellus</taxon>
    </lineage>
</organism>
<dbReference type="Proteomes" id="UP000298030">
    <property type="component" value="Unassembled WGS sequence"/>
</dbReference>
<gene>
    <name evidence="2" type="ORF">FA13DRAFT_1734315</name>
</gene>
<proteinExistence type="predicted"/>